<feature type="transmembrane region" description="Helical" evidence="6">
    <location>
        <begin position="496"/>
        <end position="517"/>
    </location>
</feature>
<gene>
    <name evidence="7" type="ORF">AZF04_12670</name>
</gene>
<dbReference type="PIRSF" id="PIRSF038958">
    <property type="entry name" value="PG_synth_SpoVB"/>
    <property type="match status" value="1"/>
</dbReference>
<evidence type="ECO:0000256" key="4">
    <source>
        <dbReference type="ARBA" id="ARBA00022989"/>
    </source>
</evidence>
<dbReference type="OrthoDB" id="9775950at2"/>
<dbReference type="AlphaFoldDB" id="A0A162CU32"/>
<evidence type="ECO:0000256" key="6">
    <source>
        <dbReference type="SAM" id="Phobius"/>
    </source>
</evidence>
<dbReference type="GO" id="GO:0005886">
    <property type="term" value="C:plasma membrane"/>
    <property type="evidence" value="ECO:0007669"/>
    <property type="project" value="UniProtKB-SubCell"/>
</dbReference>
<keyword evidence="8" id="KW-1185">Reference proteome</keyword>
<protein>
    <submittedName>
        <fullName evidence="7">Cell division protein</fullName>
    </submittedName>
</protein>
<dbReference type="InterPro" id="IPR050833">
    <property type="entry name" value="Poly_Biosynth_Transport"/>
</dbReference>
<dbReference type="InterPro" id="IPR002797">
    <property type="entry name" value="Polysacc_synth"/>
</dbReference>
<evidence type="ECO:0000256" key="2">
    <source>
        <dbReference type="ARBA" id="ARBA00022475"/>
    </source>
</evidence>
<evidence type="ECO:0000313" key="7">
    <source>
        <dbReference type="EMBL" id="KYG26653.1"/>
    </source>
</evidence>
<organism evidence="7 8">
    <name type="scientific">Alkalihalobacillus trypoxylicola</name>
    <dbReference type="NCBI Taxonomy" id="519424"/>
    <lineage>
        <taxon>Bacteria</taxon>
        <taxon>Bacillati</taxon>
        <taxon>Bacillota</taxon>
        <taxon>Bacilli</taxon>
        <taxon>Bacillales</taxon>
        <taxon>Bacillaceae</taxon>
        <taxon>Alkalihalobacillus</taxon>
    </lineage>
</organism>
<feature type="transmembrane region" description="Helical" evidence="6">
    <location>
        <begin position="404"/>
        <end position="424"/>
    </location>
</feature>
<feature type="transmembrane region" description="Helical" evidence="6">
    <location>
        <begin position="12"/>
        <end position="35"/>
    </location>
</feature>
<proteinExistence type="predicted"/>
<keyword evidence="7" id="KW-0132">Cell division</keyword>
<dbReference type="GO" id="GO:0051301">
    <property type="term" value="P:cell division"/>
    <property type="evidence" value="ECO:0007669"/>
    <property type="project" value="UniProtKB-KW"/>
</dbReference>
<dbReference type="PANTHER" id="PTHR30250">
    <property type="entry name" value="PST FAMILY PREDICTED COLANIC ACID TRANSPORTER"/>
    <property type="match status" value="1"/>
</dbReference>
<evidence type="ECO:0000256" key="1">
    <source>
        <dbReference type="ARBA" id="ARBA00004651"/>
    </source>
</evidence>
<comment type="subcellular location">
    <subcellularLocation>
        <location evidence="1">Cell membrane</location>
        <topology evidence="1">Multi-pass membrane protein</topology>
    </subcellularLocation>
</comment>
<name>A0A162CU32_9BACI</name>
<dbReference type="Pfam" id="PF01943">
    <property type="entry name" value="Polysacc_synt"/>
    <property type="match status" value="1"/>
</dbReference>
<dbReference type="RefSeq" id="WP_061950115.1">
    <property type="nucleotide sequence ID" value="NZ_LTAO01000038.1"/>
</dbReference>
<accession>A0A162CU32</accession>
<keyword evidence="3 6" id="KW-0812">Transmembrane</keyword>
<feature type="transmembrane region" description="Helical" evidence="6">
    <location>
        <begin position="130"/>
        <end position="150"/>
    </location>
</feature>
<evidence type="ECO:0000313" key="8">
    <source>
        <dbReference type="Proteomes" id="UP000075806"/>
    </source>
</evidence>
<keyword evidence="2" id="KW-1003">Cell membrane</keyword>
<feature type="transmembrane region" description="Helical" evidence="6">
    <location>
        <begin position="299"/>
        <end position="319"/>
    </location>
</feature>
<evidence type="ECO:0000256" key="5">
    <source>
        <dbReference type="ARBA" id="ARBA00023136"/>
    </source>
</evidence>
<feature type="transmembrane region" description="Helical" evidence="6">
    <location>
        <begin position="171"/>
        <end position="189"/>
    </location>
</feature>
<evidence type="ECO:0000256" key="3">
    <source>
        <dbReference type="ARBA" id="ARBA00022692"/>
    </source>
</evidence>
<dbReference type="Proteomes" id="UP000075806">
    <property type="component" value="Unassembled WGS sequence"/>
</dbReference>
<feature type="transmembrane region" description="Helical" evidence="6">
    <location>
        <begin position="47"/>
        <end position="69"/>
    </location>
</feature>
<sequence length="543" mass="59838">MGDSKLLRGTFILTAATLLSKILGFLYIIPFSHLVGATGIKLYQFGYIPYTVMLSLATAGIPLAVSKFVSKYQALEDYHTGYRLFRSGLLLMTASGLVAFLLLFLLAPVMAPYISPESKAGKGVYSLEDIVFTIRMVSVALLVVPLMAIIRGYFQGFQSMGPTSVSQVIEQIVRICFILAAAFLIMNVGSNNLVLAVGFATLGAFIGAIGGLAVLIYYWLKRRRGILEQVERSKVRHDISLKEMYKEIIIYALPLSFVGLAIPLFQFIDLFSVEAGLNAINSPNTDAFFGILTGTVHKVVLIPMALATALSITLVPTITRSFTNRDHETLQKQITQTYQIILFISIPAAIGMFVLGDSIYISLYGFDHEVLGGAILSIYGPITILFSIFAVTSAILQGMNRQKTAVLALIVGLMIKMLTNYWFIITFGEYGAIISSYLGFGIAIAINVWGIGHYANFRYGFIVKRLLLMSIFSIIMLIGVWLVNEGLQTVLPLESRFNSFIVMIVGVLVGVIIYFYLAVRSHLAGKILGNRFTVLKYKKKNQE</sequence>
<feature type="transmembrane region" description="Helical" evidence="6">
    <location>
        <begin position="466"/>
        <end position="484"/>
    </location>
</feature>
<feature type="transmembrane region" description="Helical" evidence="6">
    <location>
        <begin position="430"/>
        <end position="454"/>
    </location>
</feature>
<dbReference type="InterPro" id="IPR024923">
    <property type="entry name" value="PG_synth_SpoVB"/>
</dbReference>
<keyword evidence="4 6" id="KW-1133">Transmembrane helix</keyword>
<keyword evidence="5 6" id="KW-0472">Membrane</keyword>
<feature type="transmembrane region" description="Helical" evidence="6">
    <location>
        <begin position="248"/>
        <end position="268"/>
    </location>
</feature>
<dbReference type="PANTHER" id="PTHR30250:SF21">
    <property type="entry name" value="LIPID II FLIPPASE MURJ"/>
    <property type="match status" value="1"/>
</dbReference>
<comment type="caution">
    <text evidence="7">The sequence shown here is derived from an EMBL/GenBank/DDBJ whole genome shotgun (WGS) entry which is preliminary data.</text>
</comment>
<dbReference type="STRING" id="519424.AZF04_12670"/>
<keyword evidence="7" id="KW-0131">Cell cycle</keyword>
<dbReference type="EMBL" id="LTAO01000038">
    <property type="protein sequence ID" value="KYG26653.1"/>
    <property type="molecule type" value="Genomic_DNA"/>
</dbReference>
<feature type="transmembrane region" description="Helical" evidence="6">
    <location>
        <begin position="89"/>
        <end position="110"/>
    </location>
</feature>
<feature type="transmembrane region" description="Helical" evidence="6">
    <location>
        <begin position="195"/>
        <end position="220"/>
    </location>
</feature>
<feature type="transmembrane region" description="Helical" evidence="6">
    <location>
        <begin position="340"/>
        <end position="364"/>
    </location>
</feature>
<dbReference type="CDD" id="cd13124">
    <property type="entry name" value="MATE_SpoVB_like"/>
    <property type="match status" value="1"/>
</dbReference>
<feature type="transmembrane region" description="Helical" evidence="6">
    <location>
        <begin position="370"/>
        <end position="392"/>
    </location>
</feature>
<reference evidence="7" key="1">
    <citation type="submission" date="2016-02" db="EMBL/GenBank/DDBJ databases">
        <title>Genome sequence of Bacillus trypoxylicola KCTC 13244(T).</title>
        <authorList>
            <person name="Jeong H."/>
            <person name="Park S.-H."/>
            <person name="Choi S.-K."/>
        </authorList>
    </citation>
    <scope>NUCLEOTIDE SEQUENCE [LARGE SCALE GENOMIC DNA]</scope>
    <source>
        <strain evidence="7">KCTC 13244</strain>
    </source>
</reference>